<protein>
    <submittedName>
        <fullName evidence="4">Peptidyl-prolyl cis-trans isomerase Cbf2</fullName>
        <ecNumber evidence="4">5.2.1.8</ecNumber>
    </submittedName>
</protein>
<name>A0A6N3DH78_CLOBU</name>
<sequence>MKLKKFKFYNMGDKMRNNVLATINGKEITEFDVENIISQYSEADQKSVNTDNGREKILDQLVSCELMYNFAQDEKLEETDEFKVRIEEARKDILTQMGISKAAGNESINENEALDYYNSNKEKFIVGEMVSVKHILVESQEEAYNVKNEIENNQISFSDAALKYSMCPSNMNGGSLGTFGRGKLTASFEEAAFNAKINILTDPVETEFGFHIILVEDFRDEYIKEFDDVKEEIMLHLKKKRELKNYKEIIEKMKKKYYKANLEAFM</sequence>
<dbReference type="GO" id="GO:0003755">
    <property type="term" value="F:peptidyl-prolyl cis-trans isomerase activity"/>
    <property type="evidence" value="ECO:0007669"/>
    <property type="project" value="UniProtKB-KW"/>
</dbReference>
<dbReference type="InterPro" id="IPR046357">
    <property type="entry name" value="PPIase_dom_sf"/>
</dbReference>
<dbReference type="Gene3D" id="1.10.8.1040">
    <property type="match status" value="1"/>
</dbReference>
<feature type="domain" description="PpiC" evidence="3">
    <location>
        <begin position="127"/>
        <end position="217"/>
    </location>
</feature>
<dbReference type="SUPFAM" id="SSF109998">
    <property type="entry name" value="Triger factor/SurA peptide-binding domain-like"/>
    <property type="match status" value="1"/>
</dbReference>
<dbReference type="InterPro" id="IPR050245">
    <property type="entry name" value="PrsA_foldase"/>
</dbReference>
<keyword evidence="2" id="KW-0175">Coiled coil</keyword>
<gene>
    <name evidence="4" type="primary">cbf2_1</name>
    <name evidence="4" type="ORF">CBLFYP62_01807</name>
</gene>
<evidence type="ECO:0000256" key="1">
    <source>
        <dbReference type="PROSITE-ProRule" id="PRU00278"/>
    </source>
</evidence>
<dbReference type="PANTHER" id="PTHR47245">
    <property type="entry name" value="PEPTIDYLPROLYL ISOMERASE"/>
    <property type="match status" value="1"/>
</dbReference>
<accession>A0A6N3DH78</accession>
<dbReference type="AlphaFoldDB" id="A0A6N3DH78"/>
<organism evidence="4">
    <name type="scientific">Clostridium butyricum</name>
    <dbReference type="NCBI Taxonomy" id="1492"/>
    <lineage>
        <taxon>Bacteria</taxon>
        <taxon>Bacillati</taxon>
        <taxon>Bacillota</taxon>
        <taxon>Clostridia</taxon>
        <taxon>Eubacteriales</taxon>
        <taxon>Clostridiaceae</taxon>
        <taxon>Clostridium</taxon>
    </lineage>
</organism>
<reference evidence="4" key="1">
    <citation type="submission" date="2019-11" db="EMBL/GenBank/DDBJ databases">
        <authorList>
            <person name="Feng L."/>
        </authorList>
    </citation>
    <scope>NUCLEOTIDE SEQUENCE</scope>
    <source>
        <strain evidence="4">CButyricumLFYP62</strain>
    </source>
</reference>
<keyword evidence="1" id="KW-0697">Rotamase</keyword>
<dbReference type="Pfam" id="PF00639">
    <property type="entry name" value="Rotamase"/>
    <property type="match status" value="1"/>
</dbReference>
<evidence type="ECO:0000313" key="4">
    <source>
        <dbReference type="EMBL" id="VYU24863.1"/>
    </source>
</evidence>
<dbReference type="InterPro" id="IPR023058">
    <property type="entry name" value="PPIase_PpiC_CS"/>
</dbReference>
<proteinExistence type="predicted"/>
<dbReference type="SUPFAM" id="SSF54534">
    <property type="entry name" value="FKBP-like"/>
    <property type="match status" value="1"/>
</dbReference>
<feature type="coiled-coil region" evidence="2">
    <location>
        <begin position="236"/>
        <end position="263"/>
    </location>
</feature>
<dbReference type="InterPro" id="IPR000297">
    <property type="entry name" value="PPIase_PpiC"/>
</dbReference>
<dbReference type="EMBL" id="CACRTU010000016">
    <property type="protein sequence ID" value="VYU24863.1"/>
    <property type="molecule type" value="Genomic_DNA"/>
</dbReference>
<dbReference type="Gene3D" id="3.10.50.40">
    <property type="match status" value="1"/>
</dbReference>
<dbReference type="RefSeq" id="WP_002581628.1">
    <property type="nucleotide sequence ID" value="NZ_CABIVR010000007.1"/>
</dbReference>
<dbReference type="PROSITE" id="PS01096">
    <property type="entry name" value="PPIC_PPIASE_1"/>
    <property type="match status" value="1"/>
</dbReference>
<dbReference type="PANTHER" id="PTHR47245:SF2">
    <property type="entry name" value="PEPTIDYL-PROLYL CIS-TRANS ISOMERASE HP_0175-RELATED"/>
    <property type="match status" value="1"/>
</dbReference>
<dbReference type="InterPro" id="IPR027304">
    <property type="entry name" value="Trigger_fact/SurA_dom_sf"/>
</dbReference>
<dbReference type="PROSITE" id="PS50198">
    <property type="entry name" value="PPIC_PPIASE_2"/>
    <property type="match status" value="1"/>
</dbReference>
<evidence type="ECO:0000256" key="2">
    <source>
        <dbReference type="SAM" id="Coils"/>
    </source>
</evidence>
<dbReference type="EC" id="5.2.1.8" evidence="4"/>
<evidence type="ECO:0000259" key="3">
    <source>
        <dbReference type="PROSITE" id="PS50198"/>
    </source>
</evidence>
<keyword evidence="1 4" id="KW-0413">Isomerase</keyword>